<dbReference type="OrthoDB" id="8079725at2"/>
<sequence length="239" mass="28031">MKYTKLNANWDVAPDASGTQTTVTGHTLELVFDLDPVFAHIDEGDRGTLEFVEVYAYKLWEITREDYLNGKFRFKKDRLPWGGFYELPVSGRKEDFPSDIVVVDESLKETGLTHYIFFLPGQVLECWASDYYFHFDYRVSAKLEELYPKGYFNHYLAIFSAHFNQMNTDNYKVYTNLYIQLEGKKEFEGLKEELKKIKANKDLDSYVKIANYRILNLTGKQLDEMIKVIETYDAKSKYA</sequence>
<evidence type="ECO:0000313" key="1">
    <source>
        <dbReference type="EMBL" id="TSJ47941.1"/>
    </source>
</evidence>
<dbReference type="AlphaFoldDB" id="A0A556N745"/>
<keyword evidence="2" id="KW-1185">Reference proteome</keyword>
<comment type="caution">
    <text evidence="1">The sequence shown here is derived from an EMBL/GenBank/DDBJ whole genome shotgun (WGS) entry which is preliminary data.</text>
</comment>
<gene>
    <name evidence="1" type="ORF">FO442_02070</name>
</gene>
<dbReference type="Proteomes" id="UP000316008">
    <property type="component" value="Unassembled WGS sequence"/>
</dbReference>
<name>A0A556N745_9FLAO</name>
<dbReference type="RefSeq" id="WP_144331476.1">
    <property type="nucleotide sequence ID" value="NZ_VLPL01000001.1"/>
</dbReference>
<accession>A0A556N745</accession>
<protein>
    <submittedName>
        <fullName evidence="1">Uncharacterized protein</fullName>
    </submittedName>
</protein>
<reference evidence="1 2" key="1">
    <citation type="submission" date="2019-07" db="EMBL/GenBank/DDBJ databases">
        <authorList>
            <person name="Huq M.A."/>
        </authorList>
    </citation>
    <scope>NUCLEOTIDE SEQUENCE [LARGE SCALE GENOMIC DNA]</scope>
    <source>
        <strain evidence="1 2">MAH-3</strain>
    </source>
</reference>
<proteinExistence type="predicted"/>
<evidence type="ECO:0000313" key="2">
    <source>
        <dbReference type="Proteomes" id="UP000316008"/>
    </source>
</evidence>
<organism evidence="1 2">
    <name type="scientific">Fluviicola chungangensis</name>
    <dbReference type="NCBI Taxonomy" id="2597671"/>
    <lineage>
        <taxon>Bacteria</taxon>
        <taxon>Pseudomonadati</taxon>
        <taxon>Bacteroidota</taxon>
        <taxon>Flavobacteriia</taxon>
        <taxon>Flavobacteriales</taxon>
        <taxon>Crocinitomicaceae</taxon>
        <taxon>Fluviicola</taxon>
    </lineage>
</organism>
<dbReference type="EMBL" id="VLPL01000001">
    <property type="protein sequence ID" value="TSJ47941.1"/>
    <property type="molecule type" value="Genomic_DNA"/>
</dbReference>